<dbReference type="GeneID" id="31365298"/>
<evidence type="ECO:0000256" key="3">
    <source>
        <dbReference type="ARBA" id="ARBA00022448"/>
    </source>
</evidence>
<protein>
    <recommendedName>
        <fullName evidence="10">Dynein light chain roadblock</fullName>
    </recommendedName>
</protein>
<dbReference type="Proteomes" id="UP000001396">
    <property type="component" value="Unassembled WGS sequence"/>
</dbReference>
<dbReference type="GO" id="GO:0005737">
    <property type="term" value="C:cytoplasm"/>
    <property type="evidence" value="ECO:0007669"/>
    <property type="project" value="UniProtKB-UniRule"/>
</dbReference>
<dbReference type="FunFam" id="3.30.450.30:FF:000011">
    <property type="entry name" value="Dynein light chain roadblock"/>
    <property type="match status" value="1"/>
</dbReference>
<accession>D3BP63</accession>
<dbReference type="SUPFAM" id="SSF103196">
    <property type="entry name" value="Roadblock/LC7 domain"/>
    <property type="match status" value="1"/>
</dbReference>
<keyword evidence="5 10" id="KW-0493">Microtubule</keyword>
<comment type="similarity">
    <text evidence="2 10">Belongs to the GAMAD family.</text>
</comment>
<evidence type="ECO:0000313" key="12">
    <source>
        <dbReference type="EMBL" id="EFA77073.1"/>
    </source>
</evidence>
<dbReference type="GO" id="GO:0045505">
    <property type="term" value="F:dynein intermediate chain binding"/>
    <property type="evidence" value="ECO:0007669"/>
    <property type="project" value="UniProtKB-UniRule"/>
</dbReference>
<dbReference type="STRING" id="670386.D3BP63"/>
<evidence type="ECO:0000256" key="8">
    <source>
        <dbReference type="ARBA" id="ARBA00023212"/>
    </source>
</evidence>
<dbReference type="RefSeq" id="XP_020429202.1">
    <property type="nucleotide sequence ID" value="XM_020580615.1"/>
</dbReference>
<dbReference type="AlphaFoldDB" id="D3BP63"/>
<dbReference type="EMBL" id="ADBJ01000044">
    <property type="protein sequence ID" value="EFA77073.1"/>
    <property type="molecule type" value="Genomic_DNA"/>
</dbReference>
<feature type="domain" description="Roadblock/LAMTOR2" evidence="11">
    <location>
        <begin position="7"/>
        <end position="96"/>
    </location>
</feature>
<evidence type="ECO:0000256" key="4">
    <source>
        <dbReference type="ARBA" id="ARBA00022490"/>
    </source>
</evidence>
<organism evidence="12 13">
    <name type="scientific">Heterostelium pallidum (strain ATCC 26659 / Pp 5 / PN500)</name>
    <name type="common">Cellular slime mold</name>
    <name type="synonym">Polysphondylium pallidum</name>
    <dbReference type="NCBI Taxonomy" id="670386"/>
    <lineage>
        <taxon>Eukaryota</taxon>
        <taxon>Amoebozoa</taxon>
        <taxon>Evosea</taxon>
        <taxon>Eumycetozoa</taxon>
        <taxon>Dictyostelia</taxon>
        <taxon>Acytosteliales</taxon>
        <taxon>Acytosteliaceae</taxon>
        <taxon>Heterostelium</taxon>
    </lineage>
</organism>
<dbReference type="FunCoup" id="D3BP63">
    <property type="interactions" value="9"/>
</dbReference>
<comment type="caution">
    <text evidence="12">The sequence shown here is derived from an EMBL/GenBank/DDBJ whole genome shotgun (WGS) entry which is preliminary data.</text>
</comment>
<dbReference type="OMA" id="HDYFMIV"/>
<keyword evidence="8 10" id="KW-0206">Cytoskeleton</keyword>
<evidence type="ECO:0000256" key="1">
    <source>
        <dbReference type="ARBA" id="ARBA00004245"/>
    </source>
</evidence>
<evidence type="ECO:0000313" key="13">
    <source>
        <dbReference type="Proteomes" id="UP000001396"/>
    </source>
</evidence>
<evidence type="ECO:0000256" key="7">
    <source>
        <dbReference type="ARBA" id="ARBA00023175"/>
    </source>
</evidence>
<dbReference type="SMART" id="SM00960">
    <property type="entry name" value="Robl_LC7"/>
    <property type="match status" value="1"/>
</dbReference>
<keyword evidence="3 10" id="KW-0813">Transport</keyword>
<keyword evidence="6 10" id="KW-0243">Dynein</keyword>
<dbReference type="GO" id="GO:0005868">
    <property type="term" value="C:cytoplasmic dynein complex"/>
    <property type="evidence" value="ECO:0007669"/>
    <property type="project" value="UniProtKB-UniRule"/>
</dbReference>
<keyword evidence="4 10" id="KW-0963">Cytoplasm</keyword>
<dbReference type="Gene3D" id="3.30.450.30">
    <property type="entry name" value="Dynein light chain 2a, cytoplasmic"/>
    <property type="match status" value="1"/>
</dbReference>
<dbReference type="InParanoid" id="D3BP63"/>
<dbReference type="PIRSF" id="PIRSF009998">
    <property type="entry name" value="DLC7"/>
    <property type="match status" value="1"/>
</dbReference>
<dbReference type="PANTHER" id="PTHR10779">
    <property type="entry name" value="DYNEIN LIGHT CHAIN ROADBLOCK"/>
    <property type="match status" value="1"/>
</dbReference>
<comment type="function">
    <text evidence="9">Acts as one of several non-catalytic accessory components of the cytoplasmic dynein 1 complex that are thought to be involved in linking dynein to cargos and to adapter proteins that regulate dynein function. Cytoplasmic dynein 1 acts as a motor for the intracellular retrograde motility of vesicles and organelles along microtubules.</text>
</comment>
<comment type="subcellular location">
    <subcellularLocation>
        <location evidence="1 10">Cytoplasm</location>
        <location evidence="1 10">Cytoskeleton</location>
    </subcellularLocation>
</comment>
<evidence type="ECO:0000256" key="9">
    <source>
        <dbReference type="ARBA" id="ARBA00025362"/>
    </source>
</evidence>
<evidence type="ECO:0000256" key="6">
    <source>
        <dbReference type="ARBA" id="ARBA00023017"/>
    </source>
</evidence>
<proteinExistence type="inferred from homology"/>
<dbReference type="GO" id="GO:0007018">
    <property type="term" value="P:microtubule-based movement"/>
    <property type="evidence" value="ECO:0007669"/>
    <property type="project" value="UniProtKB-UniRule"/>
</dbReference>
<keyword evidence="13" id="KW-1185">Reference proteome</keyword>
<evidence type="ECO:0000256" key="2">
    <source>
        <dbReference type="ARBA" id="ARBA00007191"/>
    </source>
</evidence>
<dbReference type="InterPro" id="IPR004942">
    <property type="entry name" value="Roadblock/LAMTOR2_dom"/>
</dbReference>
<evidence type="ECO:0000259" key="11">
    <source>
        <dbReference type="SMART" id="SM00960"/>
    </source>
</evidence>
<dbReference type="InterPro" id="IPR016561">
    <property type="entry name" value="DYNLRB1/2"/>
</dbReference>
<dbReference type="Pfam" id="PF03259">
    <property type="entry name" value="Robl_LC7"/>
    <property type="match status" value="1"/>
</dbReference>
<evidence type="ECO:0000256" key="10">
    <source>
        <dbReference type="PIRNR" id="PIRNR009998"/>
    </source>
</evidence>
<dbReference type="GO" id="GO:0005874">
    <property type="term" value="C:microtubule"/>
    <property type="evidence" value="ECO:0007669"/>
    <property type="project" value="UniProtKB-UniRule"/>
</dbReference>
<gene>
    <name evidence="12" type="primary">dlcC</name>
    <name evidence="12" type="ORF">PPL_09826</name>
</gene>
<sequence length="100" mass="11539">MTTDLNVDETFKKLQTHKGVKGILIINKNGSVIKSTFDNDTSQQYSKLILDLFPRASTLLKQNDEKDQVSFFRVRSQDNDIMVSPDNDYFLMVVNQVKHE</sequence>
<reference evidence="12 13" key="1">
    <citation type="journal article" date="2011" name="Genome Res.">
        <title>Phylogeny-wide analysis of social amoeba genomes highlights ancient origins for complex intercellular communication.</title>
        <authorList>
            <person name="Heidel A.J."/>
            <person name="Lawal H.M."/>
            <person name="Felder M."/>
            <person name="Schilde C."/>
            <person name="Helps N.R."/>
            <person name="Tunggal B."/>
            <person name="Rivero F."/>
            <person name="John U."/>
            <person name="Schleicher M."/>
            <person name="Eichinger L."/>
            <person name="Platzer M."/>
            <person name="Noegel A.A."/>
            <person name="Schaap P."/>
            <person name="Gloeckner G."/>
        </authorList>
    </citation>
    <scope>NUCLEOTIDE SEQUENCE [LARGE SCALE GENOMIC DNA]</scope>
    <source>
        <strain evidence="13">ATCC 26659 / Pp 5 / PN500</strain>
    </source>
</reference>
<name>D3BP63_HETP5</name>
<keyword evidence="7 10" id="KW-0505">Motor protein</keyword>
<evidence type="ECO:0000256" key="5">
    <source>
        <dbReference type="ARBA" id="ARBA00022701"/>
    </source>
</evidence>